<dbReference type="Pfam" id="PF08695">
    <property type="entry name" value="Coa1"/>
    <property type="match status" value="1"/>
</dbReference>
<dbReference type="RefSeq" id="WP_290232147.1">
    <property type="nucleotide sequence ID" value="NZ_JAUFPZ010000002.1"/>
</dbReference>
<proteinExistence type="predicted"/>
<protein>
    <submittedName>
        <fullName evidence="1">Cytochrome c oxidase assembly factor Coa1 family protein</fullName>
    </submittedName>
</protein>
<comment type="caution">
    <text evidence="1">The sequence shown here is derived from an EMBL/GenBank/DDBJ whole genome shotgun (WGS) entry which is preliminary data.</text>
</comment>
<dbReference type="InterPro" id="IPR014807">
    <property type="entry name" value="Coa1"/>
</dbReference>
<keyword evidence="2" id="KW-1185">Reference proteome</keyword>
<accession>A0ABV8HH67</accession>
<organism evidence="1 2">
    <name type="scientific">Zunongwangia endophytica</name>
    <dbReference type="NCBI Taxonomy" id="1808945"/>
    <lineage>
        <taxon>Bacteria</taxon>
        <taxon>Pseudomonadati</taxon>
        <taxon>Bacteroidota</taxon>
        <taxon>Flavobacteriia</taxon>
        <taxon>Flavobacteriales</taxon>
        <taxon>Flavobacteriaceae</taxon>
        <taxon>Zunongwangia</taxon>
    </lineage>
</organism>
<gene>
    <name evidence="1" type="ORF">ACFOS1_19640</name>
</gene>
<sequence length="128" mass="14484">MKKWLIVSISLVIVLLILAFSNTNLGTHISNFTEVYADEALHENAINIANDDEEVLKNFGEIALKDNLSLLNGDVQYSDNQNSVKLIFKVNGTKANGVMDIEAHRINDVWEYDNIHLRDKDSLRVTIE</sequence>
<dbReference type="EMBL" id="JBHSAS010000034">
    <property type="protein sequence ID" value="MFC4029639.1"/>
    <property type="molecule type" value="Genomic_DNA"/>
</dbReference>
<evidence type="ECO:0000313" key="1">
    <source>
        <dbReference type="EMBL" id="MFC4029639.1"/>
    </source>
</evidence>
<name>A0ABV8HH67_9FLAO</name>
<evidence type="ECO:0000313" key="2">
    <source>
        <dbReference type="Proteomes" id="UP001595793"/>
    </source>
</evidence>
<reference evidence="2" key="1">
    <citation type="journal article" date="2019" name="Int. J. Syst. Evol. Microbiol.">
        <title>The Global Catalogue of Microorganisms (GCM) 10K type strain sequencing project: providing services to taxonomists for standard genome sequencing and annotation.</title>
        <authorList>
            <consortium name="The Broad Institute Genomics Platform"/>
            <consortium name="The Broad Institute Genome Sequencing Center for Infectious Disease"/>
            <person name="Wu L."/>
            <person name="Ma J."/>
        </authorList>
    </citation>
    <scope>NUCLEOTIDE SEQUENCE [LARGE SCALE GENOMIC DNA]</scope>
    <source>
        <strain evidence="2">CECT 9128</strain>
    </source>
</reference>
<dbReference type="Proteomes" id="UP001595793">
    <property type="component" value="Unassembled WGS sequence"/>
</dbReference>